<evidence type="ECO:0000313" key="4">
    <source>
        <dbReference type="Proteomes" id="UP001495147"/>
    </source>
</evidence>
<dbReference type="Proteomes" id="UP001495147">
    <property type="component" value="Unassembled WGS sequence"/>
</dbReference>
<keyword evidence="2" id="KW-0472">Membrane</keyword>
<protein>
    <recommendedName>
        <fullName evidence="5">Nitrogen fixation protein FixH</fullName>
    </recommendedName>
</protein>
<evidence type="ECO:0000256" key="2">
    <source>
        <dbReference type="SAM" id="Phobius"/>
    </source>
</evidence>
<dbReference type="EMBL" id="JBDPZD010000002">
    <property type="protein sequence ID" value="MEO3691435.1"/>
    <property type="molecule type" value="Genomic_DNA"/>
</dbReference>
<dbReference type="RefSeq" id="WP_347704257.1">
    <property type="nucleotide sequence ID" value="NZ_JBDPZD010000002.1"/>
</dbReference>
<feature type="transmembrane region" description="Helical" evidence="2">
    <location>
        <begin position="17"/>
        <end position="40"/>
    </location>
</feature>
<name>A0ABV0G120_9BURK</name>
<evidence type="ECO:0008006" key="5">
    <source>
        <dbReference type="Google" id="ProtNLM"/>
    </source>
</evidence>
<comment type="caution">
    <text evidence="3">The sequence shown here is derived from an EMBL/GenBank/DDBJ whole genome shotgun (WGS) entry which is preliminary data.</text>
</comment>
<feature type="region of interest" description="Disordered" evidence="1">
    <location>
        <begin position="55"/>
        <end position="75"/>
    </location>
</feature>
<keyword evidence="2" id="KW-0812">Transmembrane</keyword>
<reference evidence="3 4" key="1">
    <citation type="submission" date="2024-05" db="EMBL/GenBank/DDBJ databases">
        <title>Roseateles sp. DJS-2-20 16S ribosomal RNA gene Genome sequencing and assembly.</title>
        <authorList>
            <person name="Woo H."/>
        </authorList>
    </citation>
    <scope>NUCLEOTIDE SEQUENCE [LARGE SCALE GENOMIC DNA]</scope>
    <source>
        <strain evidence="3 4">DJS-2-20</strain>
    </source>
</reference>
<keyword evidence="2" id="KW-1133">Transmembrane helix</keyword>
<gene>
    <name evidence="3" type="ORF">ABDJ85_08140</name>
</gene>
<evidence type="ECO:0000313" key="3">
    <source>
        <dbReference type="EMBL" id="MEO3691435.1"/>
    </source>
</evidence>
<evidence type="ECO:0000256" key="1">
    <source>
        <dbReference type="SAM" id="MobiDB-lite"/>
    </source>
</evidence>
<keyword evidence="4" id="KW-1185">Reference proteome</keyword>
<accession>A0ABV0G120</accession>
<proteinExistence type="predicted"/>
<organism evidence="3 4">
    <name type="scientific">Roseateles paludis</name>
    <dbReference type="NCBI Taxonomy" id="3145238"/>
    <lineage>
        <taxon>Bacteria</taxon>
        <taxon>Pseudomonadati</taxon>
        <taxon>Pseudomonadota</taxon>
        <taxon>Betaproteobacteria</taxon>
        <taxon>Burkholderiales</taxon>
        <taxon>Sphaerotilaceae</taxon>
        <taxon>Roseateles</taxon>
    </lineage>
</organism>
<sequence length="75" mass="8168">MSEAPTQASRPWWREPMMYLVVGGPLTVVIASFFTLSLALRHPDPPVQTRQVAADDVAEQPAITARNHAATGGQR</sequence>